<evidence type="ECO:0000313" key="2">
    <source>
        <dbReference type="EMBL" id="VAX41146.1"/>
    </source>
</evidence>
<organism evidence="2">
    <name type="scientific">hydrothermal vent metagenome</name>
    <dbReference type="NCBI Taxonomy" id="652676"/>
    <lineage>
        <taxon>unclassified sequences</taxon>
        <taxon>metagenomes</taxon>
        <taxon>ecological metagenomes</taxon>
    </lineage>
</organism>
<reference evidence="2" key="1">
    <citation type="submission" date="2018-06" db="EMBL/GenBank/DDBJ databases">
        <authorList>
            <person name="Zhirakovskaya E."/>
        </authorList>
    </citation>
    <scope>NUCLEOTIDE SEQUENCE</scope>
</reference>
<evidence type="ECO:0000256" key="1">
    <source>
        <dbReference type="SAM" id="MobiDB-lite"/>
    </source>
</evidence>
<gene>
    <name evidence="2" type="ORF">MNBD_PLANCTO02-3217</name>
</gene>
<protein>
    <submittedName>
        <fullName evidence="2">Uncharacterized protein</fullName>
    </submittedName>
</protein>
<feature type="compositionally biased region" description="Low complexity" evidence="1">
    <location>
        <begin position="218"/>
        <end position="230"/>
    </location>
</feature>
<dbReference type="AlphaFoldDB" id="A0A3B1DE97"/>
<accession>A0A3B1DE97</accession>
<dbReference type="EMBL" id="UOGL01000516">
    <property type="protein sequence ID" value="VAX41146.1"/>
    <property type="molecule type" value="Genomic_DNA"/>
</dbReference>
<sequence length="257" mass="27049">MNDRCIKKSSRKDIFTNMTIQIAEQRKRDLTDKYVIVIAETPELKRFEGLTGTVKTVNMNGRALVQFDGPVDISWYDIDPDFLEVVDAPLPKKATPVKAKEAAPAKKAPAAKAAGKSPLELAREQAAGGGGQKLSPLEMAKQQGAKGSAQSAPTGDKKLSPLEMARQQGAKGSEKSTPTGDAPPETAPSKAASDKKLSPLELARQQGAAGASSHATTEEAPATENATPEKAASEKATSDDSNLSPLELARKQGAFKG</sequence>
<feature type="compositionally biased region" description="Low complexity" evidence="1">
    <location>
        <begin position="105"/>
        <end position="118"/>
    </location>
</feature>
<name>A0A3B1DE97_9ZZZZ</name>
<feature type="region of interest" description="Disordered" evidence="1">
    <location>
        <begin position="95"/>
        <end position="257"/>
    </location>
</feature>
<proteinExistence type="predicted"/>